<reference evidence="6 7" key="2">
    <citation type="journal article" date="2022" name="Microorganisms">
        <title>Complete Genome Sequences of Two Flavobacterium ammonificans Strains and a Flavobacterium ammoniigenes Strain of Ammonifying Bacterioplankton Isolated from Surface River Water.</title>
        <authorList>
            <person name="Suda W."/>
            <person name="Ogata Y."/>
            <person name="Shindo C."/>
            <person name="Watanabe K."/>
        </authorList>
    </citation>
    <scope>NUCLEOTIDE SEQUENCE [LARGE SCALE GENOMIC DNA]</scope>
    <source>
        <strain evidence="6 7">GENT11</strain>
    </source>
</reference>
<dbReference type="Pfam" id="PF13583">
    <property type="entry name" value="Reprolysin_4"/>
    <property type="match status" value="1"/>
</dbReference>
<accession>A0ABM7UYC4</accession>
<dbReference type="InterPro" id="IPR024079">
    <property type="entry name" value="MetalloPept_cat_dom_sf"/>
</dbReference>
<dbReference type="InterPro" id="IPR008979">
    <property type="entry name" value="Galactose-bd-like_sf"/>
</dbReference>
<dbReference type="Proteomes" id="UP001319865">
    <property type="component" value="Chromosome"/>
</dbReference>
<organism evidence="6 7">
    <name type="scientific">Flavobacterium ammonificans</name>
    <dbReference type="NCBI Taxonomy" id="1751056"/>
    <lineage>
        <taxon>Bacteria</taxon>
        <taxon>Pseudomonadati</taxon>
        <taxon>Bacteroidota</taxon>
        <taxon>Flavobacteriia</taxon>
        <taxon>Flavobacteriales</taxon>
        <taxon>Flavobacteriaceae</taxon>
        <taxon>Flavobacterium</taxon>
    </lineage>
</organism>
<protein>
    <recommendedName>
        <fullName evidence="5">P/Homo B domain-containing protein</fullName>
    </recommendedName>
</protein>
<dbReference type="NCBIfam" id="TIGR04183">
    <property type="entry name" value="Por_Secre_tail"/>
    <property type="match status" value="1"/>
</dbReference>
<evidence type="ECO:0000256" key="2">
    <source>
        <dbReference type="ARBA" id="ARBA00022729"/>
    </source>
</evidence>
<dbReference type="Pfam" id="PF01483">
    <property type="entry name" value="P_proprotein"/>
    <property type="match status" value="1"/>
</dbReference>
<dbReference type="Gene3D" id="2.60.40.10">
    <property type="entry name" value="Immunoglobulins"/>
    <property type="match status" value="1"/>
</dbReference>
<dbReference type="PROSITE" id="PS51829">
    <property type="entry name" value="P_HOMO_B"/>
    <property type="match status" value="1"/>
</dbReference>
<dbReference type="EMBL" id="AP025183">
    <property type="protein sequence ID" value="BDB52402.1"/>
    <property type="molecule type" value="Genomic_DNA"/>
</dbReference>
<feature type="domain" description="P/Homo B" evidence="5">
    <location>
        <begin position="652"/>
        <end position="800"/>
    </location>
</feature>
<dbReference type="Pfam" id="PF18962">
    <property type="entry name" value="Por_Secre_tail"/>
    <property type="match status" value="1"/>
</dbReference>
<dbReference type="Gene3D" id="2.60.120.260">
    <property type="entry name" value="Galactose-binding domain-like"/>
    <property type="match status" value="1"/>
</dbReference>
<dbReference type="SUPFAM" id="SSF55486">
    <property type="entry name" value="Metalloproteases ('zincins'), catalytic domain"/>
    <property type="match status" value="1"/>
</dbReference>
<dbReference type="InterPro" id="IPR002884">
    <property type="entry name" value="P_dom"/>
</dbReference>
<name>A0ABM7UYC4_9FLAO</name>
<dbReference type="SUPFAM" id="SSF49785">
    <property type="entry name" value="Galactose-binding domain-like"/>
    <property type="match status" value="1"/>
</dbReference>
<evidence type="ECO:0000313" key="7">
    <source>
        <dbReference type="Proteomes" id="UP001319865"/>
    </source>
</evidence>
<dbReference type="InterPro" id="IPR026444">
    <property type="entry name" value="Secre_tail"/>
</dbReference>
<reference evidence="6 7" key="1">
    <citation type="journal article" date="2022" name="Int. J. Syst. Evol. Microbiol.">
        <title>Flavobacterium ammonificans sp. nov. and Flavobacterium ammoniigenes sp. nov., ammonifying bacteria isolated from surface river water.</title>
        <authorList>
            <person name="Watanabe K."/>
            <person name="Kitamura T."/>
            <person name="Ogata Y."/>
            <person name="Shindo C."/>
            <person name="Suda W."/>
        </authorList>
    </citation>
    <scope>NUCLEOTIDE SEQUENCE [LARGE SCALE GENOMIC DNA]</scope>
    <source>
        <strain evidence="6 7">GENT11</strain>
    </source>
</reference>
<feature type="chain" id="PRO_5047516574" description="P/Homo B domain-containing protein" evidence="4">
    <location>
        <begin position="20"/>
        <end position="889"/>
    </location>
</feature>
<feature type="signal peptide" evidence="4">
    <location>
        <begin position="1"/>
        <end position="19"/>
    </location>
</feature>
<dbReference type="RefSeq" id="WP_229331162.1">
    <property type="nucleotide sequence ID" value="NZ_AP025183.1"/>
</dbReference>
<dbReference type="InterPro" id="IPR013783">
    <property type="entry name" value="Ig-like_fold"/>
</dbReference>
<evidence type="ECO:0000256" key="3">
    <source>
        <dbReference type="ARBA" id="ARBA00022801"/>
    </source>
</evidence>
<evidence type="ECO:0000313" key="6">
    <source>
        <dbReference type="EMBL" id="BDB52402.1"/>
    </source>
</evidence>
<proteinExistence type="predicted"/>
<evidence type="ECO:0000259" key="5">
    <source>
        <dbReference type="PROSITE" id="PS51829"/>
    </source>
</evidence>
<evidence type="ECO:0000256" key="4">
    <source>
        <dbReference type="SAM" id="SignalP"/>
    </source>
</evidence>
<keyword evidence="3" id="KW-0378">Hydrolase</keyword>
<evidence type="ECO:0000256" key="1">
    <source>
        <dbReference type="ARBA" id="ARBA00022670"/>
    </source>
</evidence>
<dbReference type="Gene3D" id="3.40.390.10">
    <property type="entry name" value="Collagenase (Catalytic Domain)"/>
    <property type="match status" value="1"/>
</dbReference>
<keyword evidence="2 4" id="KW-0732">Signal</keyword>
<gene>
    <name evidence="6" type="ORF">GENT11_07140</name>
</gene>
<sequence>MKRNCIVFFLFTFYTLVNAQVVSPWKRVPSSDFTLKNDAGATPSGKSKLLFYLDQEQLKTSLEVLSHKRKGDFVLIEFPNSNGDLEQFVVKELSNFAPELQEKYPEIRAFSGKSSGDKTAVIHFSFSPYGFQSMILRANSGSEFIEGYSIPQSIYTIFSSRDNESEARLICTSFESMAKPIRSLSSKTVSSNGMFKTLRLALACTGEYTAHFGGVPQALAAMNATMTRVNGVFNKDLALHLNLIPNTEILIYPNAATDPFSPANIGAQGAWNMQLQRDLSEKIGNSNYDIGHLLGASGGGGNAGCIGCVCQNPQSQNDLAKGSGYSSPSDGKPEGDSFDIDFVAHEIGHQLGANHTFSHEIEGTGVSVEPGSGSTIMGYAGLTDYNVQLNSDDYFSKVSIEQILTNLSAKSCPVVTTLSSQTPTVNAGPDYVIPKSTPFYLKGTSTDPNGDSISYCWEQIDSAINTSGSSSVAFPTKENGPLFRSVYPSSSPIRFFPSFSNVLNSVLTSKWESVVDISRELNLALTVRDNALGNVAQTNSDTMKVQVDATTGPFEFLSQSEADLSWPASSFQTITWAVNNTMKLPGASHVNIKLSIDGGQTFPIVLKSNTPNDGSELIVVPKGIVGKNCRLLIEPVSSIFYAVNKESFAIGYSSVTTCSTYDFPTPFEIPESITPLTRTISVPVNSSMVSDVNVKVELSHEYISDVHIELISPQRRVIKLLENKCGDTNSSLKLNFDDQGTELNCTSSLLQNVVPIDPLNVLNDSNPSGNWSIRARDLFSGDSGSIQSASVTICTKAFTPIAPFEIDLSSVLVYPNPNQGEFNVIFTSDQVAEKTIMVHDLLGRKIYEKQFLSTTIFYETIQLVNVQTGVYIVTVKDGPRQLTKKIVIE</sequence>
<keyword evidence="7" id="KW-1185">Reference proteome</keyword>
<keyword evidence="1" id="KW-0645">Protease</keyword>